<dbReference type="AlphaFoldDB" id="A0A6M3MET3"/>
<reference evidence="1" key="1">
    <citation type="submission" date="2020-03" db="EMBL/GenBank/DDBJ databases">
        <title>The deep terrestrial virosphere.</title>
        <authorList>
            <person name="Holmfeldt K."/>
            <person name="Nilsson E."/>
            <person name="Simone D."/>
            <person name="Lopez-Fernandez M."/>
            <person name="Wu X."/>
            <person name="de Brujin I."/>
            <person name="Lundin D."/>
            <person name="Andersson A."/>
            <person name="Bertilsson S."/>
            <person name="Dopson M."/>
        </authorList>
    </citation>
    <scope>NUCLEOTIDE SEQUENCE</scope>
    <source>
        <strain evidence="1">MM171B00549</strain>
    </source>
</reference>
<gene>
    <name evidence="1" type="ORF">MM171B00549_0003</name>
</gene>
<dbReference type="EMBL" id="MT143861">
    <property type="protein sequence ID" value="QJB03789.1"/>
    <property type="molecule type" value="Genomic_DNA"/>
</dbReference>
<evidence type="ECO:0000313" key="1">
    <source>
        <dbReference type="EMBL" id="QJB03789.1"/>
    </source>
</evidence>
<protein>
    <submittedName>
        <fullName evidence="1">Uncharacterized protein</fullName>
    </submittedName>
</protein>
<proteinExistence type="predicted"/>
<accession>A0A6M3MET3</accession>
<name>A0A6M3MET3_9ZZZZ</name>
<sequence>MDKTYYFQSKNPVCFTQYLDWFLANQEKIILVTTLETNRDAGYRKISQAPLPTVRFGDFYDLDYLRKVLTIEPVLDFDLEDFVDMVLKLHEQGTLEYVWFGFDSKNCGLPEPSTEKAQRFVDILQNNGIEVRGKSLREVKLSEAEK</sequence>
<organism evidence="1">
    <name type="scientific">viral metagenome</name>
    <dbReference type="NCBI Taxonomy" id="1070528"/>
    <lineage>
        <taxon>unclassified sequences</taxon>
        <taxon>metagenomes</taxon>
        <taxon>organismal metagenomes</taxon>
    </lineage>
</organism>